<dbReference type="Gene3D" id="1.10.10.10">
    <property type="entry name" value="Winged helix-like DNA-binding domain superfamily/Winged helix DNA-binding domain"/>
    <property type="match status" value="1"/>
</dbReference>
<feature type="domain" description="HTH arsR-type" evidence="1">
    <location>
        <begin position="1"/>
        <end position="99"/>
    </location>
</feature>
<dbReference type="PANTHER" id="PTHR38600:SF1">
    <property type="entry name" value="TRANSCRIPTIONAL REGULATORY PROTEIN"/>
    <property type="match status" value="1"/>
</dbReference>
<dbReference type="PANTHER" id="PTHR38600">
    <property type="entry name" value="TRANSCRIPTIONAL REGULATORY PROTEIN"/>
    <property type="match status" value="1"/>
</dbReference>
<evidence type="ECO:0000313" key="3">
    <source>
        <dbReference type="Proteomes" id="UP000706039"/>
    </source>
</evidence>
<keyword evidence="3" id="KW-1185">Reference proteome</keyword>
<dbReference type="Pfam" id="PF12840">
    <property type="entry name" value="HTH_20"/>
    <property type="match status" value="1"/>
</dbReference>
<dbReference type="CDD" id="cd00090">
    <property type="entry name" value="HTH_ARSR"/>
    <property type="match status" value="1"/>
</dbReference>
<dbReference type="InterPro" id="IPR036390">
    <property type="entry name" value="WH_DNA-bd_sf"/>
</dbReference>
<name>A0ABS7PMF4_9SPHN</name>
<gene>
    <name evidence="2" type="ORF">K7G82_06305</name>
</gene>
<sequence>MTEDELDRVFKALGDPTRRRIVDRLRERPDQSLFEICALSFAESGTALSRQAITQHLDTLEKAGIVRIRWSGRTKLHSLDPGPLRAAAELWLRKHLDGEDR</sequence>
<dbReference type="EMBL" id="JAINVV010000003">
    <property type="protein sequence ID" value="MBY8821895.1"/>
    <property type="molecule type" value="Genomic_DNA"/>
</dbReference>
<dbReference type="RefSeq" id="WP_222988971.1">
    <property type="nucleotide sequence ID" value="NZ_JAINVV010000003.1"/>
</dbReference>
<protein>
    <submittedName>
        <fullName evidence="2">Helix-turn-helix domain-containing protein</fullName>
    </submittedName>
</protein>
<dbReference type="SUPFAM" id="SSF46785">
    <property type="entry name" value="Winged helix' DNA-binding domain"/>
    <property type="match status" value="1"/>
</dbReference>
<accession>A0ABS7PMF4</accession>
<dbReference type="InterPro" id="IPR011991">
    <property type="entry name" value="ArsR-like_HTH"/>
</dbReference>
<comment type="caution">
    <text evidence="2">The sequence shown here is derived from an EMBL/GenBank/DDBJ whole genome shotgun (WGS) entry which is preliminary data.</text>
</comment>
<evidence type="ECO:0000313" key="2">
    <source>
        <dbReference type="EMBL" id="MBY8821895.1"/>
    </source>
</evidence>
<dbReference type="SMART" id="SM00418">
    <property type="entry name" value="HTH_ARSR"/>
    <property type="match status" value="1"/>
</dbReference>
<dbReference type="InterPro" id="IPR001845">
    <property type="entry name" value="HTH_ArsR_DNA-bd_dom"/>
</dbReference>
<dbReference type="InterPro" id="IPR036388">
    <property type="entry name" value="WH-like_DNA-bd_sf"/>
</dbReference>
<reference evidence="2 3" key="1">
    <citation type="submission" date="2021-08" db="EMBL/GenBank/DDBJ databases">
        <authorList>
            <person name="Tuo L."/>
        </authorList>
    </citation>
    <scope>NUCLEOTIDE SEQUENCE [LARGE SCALE GENOMIC DNA]</scope>
    <source>
        <strain evidence="2 3">JCM 31229</strain>
    </source>
</reference>
<organism evidence="2 3">
    <name type="scientific">Sphingomonas colocasiae</name>
    <dbReference type="NCBI Taxonomy" id="1848973"/>
    <lineage>
        <taxon>Bacteria</taxon>
        <taxon>Pseudomonadati</taxon>
        <taxon>Pseudomonadota</taxon>
        <taxon>Alphaproteobacteria</taxon>
        <taxon>Sphingomonadales</taxon>
        <taxon>Sphingomonadaceae</taxon>
        <taxon>Sphingomonas</taxon>
    </lineage>
</organism>
<dbReference type="Proteomes" id="UP000706039">
    <property type="component" value="Unassembled WGS sequence"/>
</dbReference>
<proteinExistence type="predicted"/>
<evidence type="ECO:0000259" key="1">
    <source>
        <dbReference type="PROSITE" id="PS50987"/>
    </source>
</evidence>
<dbReference type="PROSITE" id="PS50987">
    <property type="entry name" value="HTH_ARSR_2"/>
    <property type="match status" value="1"/>
</dbReference>